<dbReference type="Proteomes" id="UP001168821">
    <property type="component" value="Unassembled WGS sequence"/>
</dbReference>
<sequence>MTISSRELIFESPLITDFGLGGGAGRRRTGREKWGPEDPVDGLRTGKLPGMTDILRAASDDNPPVSSTDTCVVVRDDAEPQQVTFLRFERNLGILGCSD</sequence>
<gene>
    <name evidence="2" type="ORF">Zmor_008514</name>
</gene>
<evidence type="ECO:0000256" key="1">
    <source>
        <dbReference type="SAM" id="MobiDB-lite"/>
    </source>
</evidence>
<organism evidence="2 3">
    <name type="scientific">Zophobas morio</name>
    <dbReference type="NCBI Taxonomy" id="2755281"/>
    <lineage>
        <taxon>Eukaryota</taxon>
        <taxon>Metazoa</taxon>
        <taxon>Ecdysozoa</taxon>
        <taxon>Arthropoda</taxon>
        <taxon>Hexapoda</taxon>
        <taxon>Insecta</taxon>
        <taxon>Pterygota</taxon>
        <taxon>Neoptera</taxon>
        <taxon>Endopterygota</taxon>
        <taxon>Coleoptera</taxon>
        <taxon>Polyphaga</taxon>
        <taxon>Cucujiformia</taxon>
        <taxon>Tenebrionidae</taxon>
        <taxon>Zophobas</taxon>
    </lineage>
</organism>
<evidence type="ECO:0000313" key="3">
    <source>
        <dbReference type="Proteomes" id="UP001168821"/>
    </source>
</evidence>
<dbReference type="AlphaFoldDB" id="A0AA38IVB7"/>
<feature type="region of interest" description="Disordered" evidence="1">
    <location>
        <begin position="19"/>
        <end position="46"/>
    </location>
</feature>
<keyword evidence="3" id="KW-1185">Reference proteome</keyword>
<accession>A0AA38IVB7</accession>
<proteinExistence type="predicted"/>
<dbReference type="EMBL" id="JALNTZ010000002">
    <property type="protein sequence ID" value="KAJ3664333.1"/>
    <property type="molecule type" value="Genomic_DNA"/>
</dbReference>
<reference evidence="2" key="1">
    <citation type="journal article" date="2023" name="G3 (Bethesda)">
        <title>Whole genome assemblies of Zophobas morio and Tenebrio molitor.</title>
        <authorList>
            <person name="Kaur S."/>
            <person name="Stinson S.A."/>
            <person name="diCenzo G.C."/>
        </authorList>
    </citation>
    <scope>NUCLEOTIDE SEQUENCE</scope>
    <source>
        <strain evidence="2">QUZm001</strain>
    </source>
</reference>
<protein>
    <submittedName>
        <fullName evidence="2">Uncharacterized protein</fullName>
    </submittedName>
</protein>
<comment type="caution">
    <text evidence="2">The sequence shown here is derived from an EMBL/GenBank/DDBJ whole genome shotgun (WGS) entry which is preliminary data.</text>
</comment>
<evidence type="ECO:0000313" key="2">
    <source>
        <dbReference type="EMBL" id="KAJ3664333.1"/>
    </source>
</evidence>
<name>A0AA38IVB7_9CUCU</name>